<comment type="caution">
    <text evidence="3">The sequence shown here is derived from an EMBL/GenBank/DDBJ whole genome shotgun (WGS) entry which is preliminary data.</text>
</comment>
<evidence type="ECO:0000313" key="3">
    <source>
        <dbReference type="EMBL" id="MEE1876591.1"/>
    </source>
</evidence>
<name>A0ABU7GC91_9SPHN</name>
<organism evidence="3 4">
    <name type="scientific">Altererythrobacter litoralis</name>
    <dbReference type="NCBI Taxonomy" id="3113904"/>
    <lineage>
        <taxon>Bacteria</taxon>
        <taxon>Pseudomonadati</taxon>
        <taxon>Pseudomonadota</taxon>
        <taxon>Alphaproteobacteria</taxon>
        <taxon>Sphingomonadales</taxon>
        <taxon>Erythrobacteraceae</taxon>
        <taxon>Altererythrobacter</taxon>
    </lineage>
</organism>
<protein>
    <submittedName>
        <fullName evidence="3">Uncharacterized protein</fullName>
    </submittedName>
</protein>
<dbReference type="RefSeq" id="WP_354143698.1">
    <property type="nucleotide sequence ID" value="NZ_JAZDQV010000002.1"/>
</dbReference>
<sequence length="141" mass="15221">MSKILNSGAFALAALCLPASAAAQSYDPAQPETQVAAAFTLPLGHSTERSRTAPRLELVTRTRLPDSGLEIAYRDNDRRWQERRMGLTLDGRQSLMLNGREMRAPDRQHGVSTGVLIAGGVVLALGIGTLIVYDMIDDASE</sequence>
<evidence type="ECO:0000313" key="4">
    <source>
        <dbReference type="Proteomes" id="UP001343492"/>
    </source>
</evidence>
<feature type="transmembrane region" description="Helical" evidence="1">
    <location>
        <begin position="111"/>
        <end position="133"/>
    </location>
</feature>
<keyword evidence="1" id="KW-0812">Transmembrane</keyword>
<accession>A0ABU7GC91</accession>
<evidence type="ECO:0000256" key="2">
    <source>
        <dbReference type="SAM" id="SignalP"/>
    </source>
</evidence>
<keyword evidence="4" id="KW-1185">Reference proteome</keyword>
<keyword evidence="2" id="KW-0732">Signal</keyword>
<reference evidence="3 4" key="1">
    <citation type="submission" date="2024-01" db="EMBL/GenBank/DDBJ databases">
        <title>The genome sequence of Erythrobacteraceae sp. strain 1XM1-14.</title>
        <authorList>
            <person name="Liu Y."/>
        </authorList>
    </citation>
    <scope>NUCLEOTIDE SEQUENCE [LARGE SCALE GENOMIC DNA]</scope>
    <source>
        <strain evidence="3 4">1XM1-14</strain>
    </source>
</reference>
<feature type="signal peptide" evidence="2">
    <location>
        <begin position="1"/>
        <end position="21"/>
    </location>
</feature>
<proteinExistence type="predicted"/>
<keyword evidence="1" id="KW-1133">Transmembrane helix</keyword>
<dbReference type="Proteomes" id="UP001343492">
    <property type="component" value="Unassembled WGS sequence"/>
</dbReference>
<keyword evidence="1" id="KW-0472">Membrane</keyword>
<dbReference type="EMBL" id="JAZDQV010000002">
    <property type="protein sequence ID" value="MEE1876591.1"/>
    <property type="molecule type" value="Genomic_DNA"/>
</dbReference>
<gene>
    <name evidence="3" type="ORF">VRS74_02680</name>
</gene>
<evidence type="ECO:0000256" key="1">
    <source>
        <dbReference type="SAM" id="Phobius"/>
    </source>
</evidence>
<feature type="chain" id="PRO_5045962439" evidence="2">
    <location>
        <begin position="22"/>
        <end position="141"/>
    </location>
</feature>